<proteinExistence type="inferred from homology"/>
<dbReference type="AlphaFoldDB" id="A0A9Q1KHU9"/>
<evidence type="ECO:0000313" key="12">
    <source>
        <dbReference type="EMBL" id="KAJ8443779.1"/>
    </source>
</evidence>
<comment type="similarity">
    <text evidence="2">Belongs to the COBRA family.</text>
</comment>
<dbReference type="InterPro" id="IPR006918">
    <property type="entry name" value="COBRA_pln"/>
</dbReference>
<feature type="domain" description="COBRA C-terminal" evidence="11">
    <location>
        <begin position="451"/>
        <end position="662"/>
    </location>
</feature>
<evidence type="ECO:0000259" key="11">
    <source>
        <dbReference type="Pfam" id="PF25079"/>
    </source>
</evidence>
<feature type="chain" id="PRO_5040445338" description="COBRA C-terminal domain-containing protein" evidence="10">
    <location>
        <begin position="27"/>
        <end position="695"/>
    </location>
</feature>
<keyword evidence="6" id="KW-0472">Membrane</keyword>
<dbReference type="EMBL" id="JAKOGI010000113">
    <property type="protein sequence ID" value="KAJ8443779.1"/>
    <property type="molecule type" value="Genomic_DNA"/>
</dbReference>
<evidence type="ECO:0000256" key="10">
    <source>
        <dbReference type="SAM" id="SignalP"/>
    </source>
</evidence>
<name>A0A9Q1KHU9_9CARY</name>
<evidence type="ECO:0000256" key="2">
    <source>
        <dbReference type="ARBA" id="ARBA00005507"/>
    </source>
</evidence>
<evidence type="ECO:0000256" key="7">
    <source>
        <dbReference type="ARBA" id="ARBA00023180"/>
    </source>
</evidence>
<dbReference type="GO" id="GO:0010215">
    <property type="term" value="P:cellulose microfibril organization"/>
    <property type="evidence" value="ECO:0007669"/>
    <property type="project" value="InterPro"/>
</dbReference>
<evidence type="ECO:0000313" key="13">
    <source>
        <dbReference type="Proteomes" id="UP001153076"/>
    </source>
</evidence>
<dbReference type="Pfam" id="PF25079">
    <property type="entry name" value="COB_C"/>
    <property type="match status" value="1"/>
</dbReference>
<protein>
    <recommendedName>
        <fullName evidence="11">COBRA C-terminal domain-containing protein</fullName>
    </recommendedName>
</protein>
<reference evidence="12" key="1">
    <citation type="submission" date="2022-04" db="EMBL/GenBank/DDBJ databases">
        <title>Carnegiea gigantea Genome sequencing and assembly v2.</title>
        <authorList>
            <person name="Copetti D."/>
            <person name="Sanderson M.J."/>
            <person name="Burquez A."/>
            <person name="Wojciechowski M.F."/>
        </authorList>
    </citation>
    <scope>NUCLEOTIDE SEQUENCE</scope>
    <source>
        <strain evidence="12">SGP5-SGP5p</strain>
        <tissue evidence="12">Aerial part</tissue>
    </source>
</reference>
<dbReference type="Pfam" id="PF04833">
    <property type="entry name" value="COBRA"/>
    <property type="match status" value="1"/>
</dbReference>
<keyword evidence="4" id="KW-0336">GPI-anchor</keyword>
<dbReference type="PANTHER" id="PTHR31052:SF2">
    <property type="entry name" value="COBRA-LIKE PROTEIN 10"/>
    <property type="match status" value="1"/>
</dbReference>
<evidence type="ECO:0000256" key="8">
    <source>
        <dbReference type="ARBA" id="ARBA00023288"/>
    </source>
</evidence>
<feature type="region of interest" description="Disordered" evidence="9">
    <location>
        <begin position="34"/>
        <end position="71"/>
    </location>
</feature>
<evidence type="ECO:0000256" key="3">
    <source>
        <dbReference type="ARBA" id="ARBA00022475"/>
    </source>
</evidence>
<evidence type="ECO:0000256" key="4">
    <source>
        <dbReference type="ARBA" id="ARBA00022622"/>
    </source>
</evidence>
<dbReference type="InterPro" id="IPR056900">
    <property type="entry name" value="COB_C"/>
</dbReference>
<dbReference type="PROSITE" id="PS51257">
    <property type="entry name" value="PROKAR_LIPOPROTEIN"/>
    <property type="match status" value="1"/>
</dbReference>
<comment type="subcellular location">
    <subcellularLocation>
        <location evidence="1">Cell membrane</location>
        <topology evidence="1">Lipid-anchor</topology>
        <topology evidence="1">GPI-anchor</topology>
    </subcellularLocation>
</comment>
<gene>
    <name evidence="12" type="ORF">Cgig2_029684</name>
</gene>
<dbReference type="GO" id="GO:0005886">
    <property type="term" value="C:plasma membrane"/>
    <property type="evidence" value="ECO:0007669"/>
    <property type="project" value="UniProtKB-SubCell"/>
</dbReference>
<evidence type="ECO:0000256" key="1">
    <source>
        <dbReference type="ARBA" id="ARBA00004609"/>
    </source>
</evidence>
<feature type="compositionally biased region" description="Gly residues" evidence="9">
    <location>
        <begin position="53"/>
        <end position="65"/>
    </location>
</feature>
<keyword evidence="13" id="KW-1185">Reference proteome</keyword>
<dbReference type="GO" id="GO:0098552">
    <property type="term" value="C:side of membrane"/>
    <property type="evidence" value="ECO:0007669"/>
    <property type="project" value="UniProtKB-KW"/>
</dbReference>
<evidence type="ECO:0000256" key="6">
    <source>
        <dbReference type="ARBA" id="ARBA00023136"/>
    </source>
</evidence>
<accession>A0A9Q1KHU9</accession>
<organism evidence="12 13">
    <name type="scientific">Carnegiea gigantea</name>
    <dbReference type="NCBI Taxonomy" id="171969"/>
    <lineage>
        <taxon>Eukaryota</taxon>
        <taxon>Viridiplantae</taxon>
        <taxon>Streptophyta</taxon>
        <taxon>Embryophyta</taxon>
        <taxon>Tracheophyta</taxon>
        <taxon>Spermatophyta</taxon>
        <taxon>Magnoliopsida</taxon>
        <taxon>eudicotyledons</taxon>
        <taxon>Gunneridae</taxon>
        <taxon>Pentapetalae</taxon>
        <taxon>Caryophyllales</taxon>
        <taxon>Cactineae</taxon>
        <taxon>Cactaceae</taxon>
        <taxon>Cactoideae</taxon>
        <taxon>Echinocereeae</taxon>
        <taxon>Carnegiea</taxon>
    </lineage>
</organism>
<keyword evidence="8" id="KW-0449">Lipoprotein</keyword>
<keyword evidence="3" id="KW-1003">Cell membrane</keyword>
<evidence type="ECO:0000256" key="5">
    <source>
        <dbReference type="ARBA" id="ARBA00022729"/>
    </source>
</evidence>
<dbReference type="OrthoDB" id="2014623at2759"/>
<feature type="signal peptide" evidence="10">
    <location>
        <begin position="1"/>
        <end position="26"/>
    </location>
</feature>
<dbReference type="PANTHER" id="PTHR31052">
    <property type="entry name" value="COBRA-LIKE PROTEIN 7"/>
    <property type="match status" value="1"/>
</dbReference>
<comment type="caution">
    <text evidence="12">The sequence shown here is derived from an EMBL/GenBank/DDBJ whole genome shotgun (WGS) entry which is preliminary data.</text>
</comment>
<keyword evidence="7" id="KW-0325">Glycoprotein</keyword>
<evidence type="ECO:0000256" key="9">
    <source>
        <dbReference type="SAM" id="MobiDB-lite"/>
    </source>
</evidence>
<feature type="compositionally biased region" description="Low complexity" evidence="9">
    <location>
        <begin position="43"/>
        <end position="52"/>
    </location>
</feature>
<dbReference type="Proteomes" id="UP001153076">
    <property type="component" value="Unassembled WGS sequence"/>
</dbReference>
<sequence length="695" mass="77729">MEAHRRILVLVAIFCVSCLFFVACRAADDDQEYDEFGDPKTPGASSSSLFGGSDSGQGGGEGEGGPPKIPKEARTCNGIYITYNFMGREKTYPFIKNASAQSWAFKAQVQLVNMGSTEVKSWKVYIGFRHNELLVSTEGAVLAEGDELPAQVGVNGTTIAGWPQTDLKTAIETAGDYNQISAQATLKGTQFGLKPPATPMPKTIRLENEGFKCPAPTKHKSSMFVCCRKDPKFKPKSTKVKYTAKRFGDLNIMYDVLQAYTSNYQVQITVNNDHPLGRLDHWNISWDWMRGEFIHSLRGAYTHLKDGSKCIYGEQGKYYQDFDFSTVASCERRPVISDLPREMKNDDKVGKLPYCCKNGTVLPKTMNESESRSIFQMQVFKIPPDMNRTAIYPPQNWKVTGILNPVYKCGAPMRVEPTEFPDPSGLQSKVLAVASWQIACNITKPKERQSRCCVSFSAYFNDSIVPCDTCACGCDNLPEGTRCSTKAPAMLLPAEALLVPFENRTKKAVAWARIKHYPIWDPMPCPDSCRVSINWHIDGDYKNAWTARMTLFNWGETAFEDWFTAIQMGQAAQGFDRVFSFNGTLLKDLNNTIFLQGLKGLNYLIAETNGSKPGDPRVPGKQQSVIAFNKKLTWKLDIAGEDGFPKKIFFNGEECALPKIRPKKNGGNNSHRMNSLMTLFFTFILTLFLMTDLFH</sequence>
<keyword evidence="5 10" id="KW-0732">Signal</keyword>